<reference evidence="11 12" key="2">
    <citation type="submission" date="2018-09" db="EMBL/GenBank/DDBJ databases">
        <title>Genome of Sphaerochaeta halotolerans strain 4-11.</title>
        <authorList>
            <person name="Nazina T.N."/>
            <person name="Sokolova D.S."/>
        </authorList>
    </citation>
    <scope>NUCLEOTIDE SEQUENCE [LARGE SCALE GENOMIC DNA]</scope>
    <source>
        <strain evidence="11 12">4-11</strain>
    </source>
</reference>
<dbReference type="InterPro" id="IPR006549">
    <property type="entry name" value="HAD-SF_hydro_IIIA"/>
</dbReference>
<dbReference type="InterPro" id="IPR036412">
    <property type="entry name" value="HAD-like_sf"/>
</dbReference>
<dbReference type="Pfam" id="PF08282">
    <property type="entry name" value="Hydrolase_3"/>
    <property type="match status" value="1"/>
</dbReference>
<dbReference type="SFLD" id="SFLDG01138">
    <property type="entry name" value="C1.6.2:_Deoxy-d-mannose-octulo"/>
    <property type="match status" value="1"/>
</dbReference>
<proteinExistence type="inferred from homology"/>
<evidence type="ECO:0000256" key="8">
    <source>
        <dbReference type="ARBA" id="ARBA00022723"/>
    </source>
</evidence>
<dbReference type="GO" id="GO:0008781">
    <property type="term" value="F:N-acylneuraminate cytidylyltransferase activity"/>
    <property type="evidence" value="ECO:0007669"/>
    <property type="project" value="UniProtKB-EC"/>
</dbReference>
<sequence>MNVAFIPVRGGSKSIPLKNIKLINARPLIYWVLDAANECNDIDAIYVSTDSPQIKEVVKAYGSSKIVVIDRSPETANDTATTESAMLEFAEKYDFENICLIQATSPLLQSTDLTQGFSAFREPGIDSVLSVVRQKRFIWEKREERFYPVNYDSFSRPRRQDFDGFLVENGAFYITKKTSLLHSKNRISGKIQVVEMPEETYLEIDEPSDWEIIEAILKKNKQPKLETKQIKMFVTDSDGCLTDGGMYYSNNGEELKKFNTKDGMGISLVQKQGIIVGIITGENSVIVENRAKKLNIKECYIGIKDKFPILKELCERYNISLSEVAYLGDDINDLECIQNVGFGCCVPNAPEEIKQAAKFITKLKGGEGAVREVCEYILSHYNFPNRLDYTI</sequence>
<dbReference type="FunFam" id="3.40.50.1000:FF:000029">
    <property type="entry name" value="3-deoxy-D-manno-octulosonate 8-phosphate phosphatase KdsC"/>
    <property type="match status" value="1"/>
</dbReference>
<dbReference type="InterPro" id="IPR050793">
    <property type="entry name" value="CMP-NeuNAc_synthase"/>
</dbReference>
<evidence type="ECO:0000256" key="1">
    <source>
        <dbReference type="ARBA" id="ARBA00001862"/>
    </source>
</evidence>
<dbReference type="SFLD" id="SFLDS00003">
    <property type="entry name" value="Haloacid_Dehalogenase"/>
    <property type="match status" value="1"/>
</dbReference>
<comment type="catalytic activity">
    <reaction evidence="1">
        <text>an N-acylneuraminate + CTP = a CMP-N-acyl-beta-neuraminate + diphosphate</text>
        <dbReference type="Rhea" id="RHEA:11344"/>
        <dbReference type="ChEBI" id="CHEBI:33019"/>
        <dbReference type="ChEBI" id="CHEBI:37563"/>
        <dbReference type="ChEBI" id="CHEBI:60073"/>
        <dbReference type="ChEBI" id="CHEBI:68671"/>
        <dbReference type="EC" id="2.7.7.43"/>
    </reaction>
</comment>
<comment type="caution">
    <text evidence="11">The sequence shown here is derived from an EMBL/GenBank/DDBJ whole genome shotgun (WGS) entry which is preliminary data.</text>
</comment>
<dbReference type="InterPro" id="IPR003329">
    <property type="entry name" value="Cytidylyl_trans"/>
</dbReference>
<name>A0A372MD54_9SPIR</name>
<evidence type="ECO:0000256" key="7">
    <source>
        <dbReference type="ARBA" id="ARBA00012491"/>
    </source>
</evidence>
<evidence type="ECO:0000313" key="11">
    <source>
        <dbReference type="EMBL" id="RFU93735.1"/>
    </source>
</evidence>
<dbReference type="SUPFAM" id="SSF53448">
    <property type="entry name" value="Nucleotide-diphospho-sugar transferases"/>
    <property type="match status" value="1"/>
</dbReference>
<dbReference type="Gene3D" id="3.90.550.10">
    <property type="entry name" value="Spore Coat Polysaccharide Biosynthesis Protein SpsA, Chain A"/>
    <property type="match status" value="1"/>
</dbReference>
<comment type="similarity">
    <text evidence="4">Belongs to the KdsC family.</text>
</comment>
<evidence type="ECO:0000256" key="6">
    <source>
        <dbReference type="ARBA" id="ARBA00011881"/>
    </source>
</evidence>
<evidence type="ECO:0000256" key="10">
    <source>
        <dbReference type="ARBA" id="ARBA00022842"/>
    </source>
</evidence>
<keyword evidence="12" id="KW-1185">Reference proteome</keyword>
<dbReference type="SFLD" id="SFLDG01136">
    <property type="entry name" value="C1.6:_Phosphoserine_Phosphatas"/>
    <property type="match status" value="1"/>
</dbReference>
<dbReference type="RefSeq" id="WP_117331501.1">
    <property type="nucleotide sequence ID" value="NZ_QUWK01000021.1"/>
</dbReference>
<dbReference type="SUPFAM" id="SSF56784">
    <property type="entry name" value="HAD-like"/>
    <property type="match status" value="1"/>
</dbReference>
<evidence type="ECO:0000256" key="5">
    <source>
        <dbReference type="ARBA" id="ARBA00010726"/>
    </source>
</evidence>
<dbReference type="GO" id="GO:0016788">
    <property type="term" value="F:hydrolase activity, acting on ester bonds"/>
    <property type="evidence" value="ECO:0007669"/>
    <property type="project" value="InterPro"/>
</dbReference>
<evidence type="ECO:0000256" key="4">
    <source>
        <dbReference type="ARBA" id="ARBA00005893"/>
    </source>
</evidence>
<keyword evidence="8" id="KW-0479">Metal-binding</keyword>
<dbReference type="Proteomes" id="UP000264002">
    <property type="component" value="Unassembled WGS sequence"/>
</dbReference>
<dbReference type="InterPro" id="IPR029044">
    <property type="entry name" value="Nucleotide-diphossugar_trans"/>
</dbReference>
<keyword evidence="10" id="KW-0460">Magnesium</keyword>
<dbReference type="PANTHER" id="PTHR21485:SF3">
    <property type="entry name" value="N-ACYLNEURAMINATE CYTIDYLYLTRANSFERASE"/>
    <property type="match status" value="1"/>
</dbReference>
<dbReference type="NCBIfam" id="TIGR01662">
    <property type="entry name" value="HAD-SF-IIIA"/>
    <property type="match status" value="1"/>
</dbReference>
<protein>
    <recommendedName>
        <fullName evidence="7">N-acylneuraminate cytidylyltransferase</fullName>
        <ecNumber evidence="7">2.7.7.43</ecNumber>
    </recommendedName>
</protein>
<evidence type="ECO:0000256" key="3">
    <source>
        <dbReference type="ARBA" id="ARBA00005141"/>
    </source>
</evidence>
<dbReference type="NCBIfam" id="TIGR01670">
    <property type="entry name" value="KdsC-phosphatas"/>
    <property type="match status" value="1"/>
</dbReference>
<comment type="pathway">
    <text evidence="3">Amino-sugar metabolism; N-acetylneuraminate metabolism.</text>
</comment>
<dbReference type="AlphaFoldDB" id="A0A372MD54"/>
<dbReference type="EC" id="2.7.7.43" evidence="7"/>
<accession>A0A372MD54</accession>
<evidence type="ECO:0000256" key="2">
    <source>
        <dbReference type="ARBA" id="ARBA00001946"/>
    </source>
</evidence>
<dbReference type="GO" id="GO:0046872">
    <property type="term" value="F:metal ion binding"/>
    <property type="evidence" value="ECO:0007669"/>
    <property type="project" value="UniProtKB-KW"/>
</dbReference>
<evidence type="ECO:0000256" key="9">
    <source>
        <dbReference type="ARBA" id="ARBA00022801"/>
    </source>
</evidence>
<dbReference type="Gene3D" id="3.40.50.1000">
    <property type="entry name" value="HAD superfamily/HAD-like"/>
    <property type="match status" value="1"/>
</dbReference>
<dbReference type="PANTHER" id="PTHR21485">
    <property type="entry name" value="HAD SUPERFAMILY MEMBERS CMAS AND KDSC"/>
    <property type="match status" value="1"/>
</dbReference>
<organism evidence="11 12">
    <name type="scientific">Sphaerochaeta halotolerans</name>
    <dbReference type="NCBI Taxonomy" id="2293840"/>
    <lineage>
        <taxon>Bacteria</taxon>
        <taxon>Pseudomonadati</taxon>
        <taxon>Spirochaetota</taxon>
        <taxon>Spirochaetia</taxon>
        <taxon>Spirochaetales</taxon>
        <taxon>Sphaerochaetaceae</taxon>
        <taxon>Sphaerochaeta</taxon>
    </lineage>
</organism>
<reference evidence="12" key="1">
    <citation type="submission" date="2018-08" db="EMBL/GenBank/DDBJ databases">
        <authorList>
            <person name="Grouzdev D.S."/>
            <person name="Krutkina M.S."/>
        </authorList>
    </citation>
    <scope>NUCLEOTIDE SEQUENCE [LARGE SCALE GENOMIC DNA]</scope>
    <source>
        <strain evidence="12">4-11</strain>
    </source>
</reference>
<evidence type="ECO:0000313" key="12">
    <source>
        <dbReference type="Proteomes" id="UP000264002"/>
    </source>
</evidence>
<dbReference type="InterPro" id="IPR010023">
    <property type="entry name" value="KdsC_fam"/>
</dbReference>
<dbReference type="OrthoDB" id="9805604at2"/>
<dbReference type="GO" id="GO:0006054">
    <property type="term" value="P:N-acetylneuraminate metabolic process"/>
    <property type="evidence" value="ECO:0007669"/>
    <property type="project" value="UniProtKB-UniPathway"/>
</dbReference>
<keyword evidence="9 11" id="KW-0378">Hydrolase</keyword>
<dbReference type="EMBL" id="QUWK01000021">
    <property type="protein sequence ID" value="RFU93735.1"/>
    <property type="molecule type" value="Genomic_DNA"/>
</dbReference>
<dbReference type="Pfam" id="PF02348">
    <property type="entry name" value="CTP_transf_3"/>
    <property type="match status" value="1"/>
</dbReference>
<dbReference type="CDD" id="cd02513">
    <property type="entry name" value="CMP-NeuAc_Synthase"/>
    <property type="match status" value="1"/>
</dbReference>
<comment type="cofactor">
    <cofactor evidence="2">
        <name>Mg(2+)</name>
        <dbReference type="ChEBI" id="CHEBI:18420"/>
    </cofactor>
</comment>
<comment type="subunit">
    <text evidence="6">Homotetramer.</text>
</comment>
<dbReference type="CDD" id="cd01630">
    <property type="entry name" value="HAD_KDO-like"/>
    <property type="match status" value="1"/>
</dbReference>
<dbReference type="UniPathway" id="UPA00628"/>
<comment type="similarity">
    <text evidence="5">Belongs to the CMP-NeuNAc synthase family.</text>
</comment>
<gene>
    <name evidence="11" type="ORF">DYP60_13275</name>
</gene>
<dbReference type="InterPro" id="IPR023214">
    <property type="entry name" value="HAD_sf"/>
</dbReference>